<keyword evidence="3" id="KW-1185">Reference proteome</keyword>
<evidence type="ECO:0000313" key="3">
    <source>
        <dbReference type="Proteomes" id="UP000660729"/>
    </source>
</evidence>
<proteinExistence type="predicted"/>
<dbReference type="EMBL" id="JABCIY010000015">
    <property type="protein sequence ID" value="KAF7197482.1"/>
    <property type="molecule type" value="Genomic_DNA"/>
</dbReference>
<protein>
    <submittedName>
        <fullName evidence="2">Uncharacterized protein</fullName>
    </submittedName>
</protein>
<organism evidence="2 3">
    <name type="scientific">Pseudocercospora fuligena</name>
    <dbReference type="NCBI Taxonomy" id="685502"/>
    <lineage>
        <taxon>Eukaryota</taxon>
        <taxon>Fungi</taxon>
        <taxon>Dikarya</taxon>
        <taxon>Ascomycota</taxon>
        <taxon>Pezizomycotina</taxon>
        <taxon>Dothideomycetes</taxon>
        <taxon>Dothideomycetidae</taxon>
        <taxon>Mycosphaerellales</taxon>
        <taxon>Mycosphaerellaceae</taxon>
        <taxon>Pseudocercospora</taxon>
    </lineage>
</organism>
<sequence length="505" mass="55940">MKRFAQLETIPPRSASHHSILNQASLLGLMLLISLFIASSGFAAAAPPSEASGSGSGGASFQEAFNVFTHKTLESDCGKFSQTLETTWKFIHQMNAAALEALAPATYEANVEYRRLATRFFGIKPTVQVDKKTRATIESVPKGSEDADKLKVVQGWYDSVQRFIEGGDPGFKNKPWLYCSSDFMDLQVDTSVLADKGNNAVKAKGRDLTLAQWLQTSPAEQPPLDSAWYFKSAQPISYLTESKRNYPANKDGLPFPKDPQDAKQKTNGKPHICNLGIDAVTLPGEEAVFVAGSSKSRREQTPRVILCPQAIRGSDNRDSMSQAPENRLSPQPEGMQLDSMAFGALTFYHELFHLQWILYGRGQRSTPDSLIHRPMCDRDKEGKCDITKLPRNWWKKKSSFTTDIQDPDNKAQITNKFATNAIASIYLSLYDMAEPVVPDLVRPADNGRGGLKALYNPENYAWFGYTVLMHKKNPKQFWSSGVCAKRAETLEESLGPPVGRGSFVP</sequence>
<evidence type="ECO:0000313" key="2">
    <source>
        <dbReference type="EMBL" id="KAF7197482.1"/>
    </source>
</evidence>
<accession>A0A8H6RV54</accession>
<evidence type="ECO:0000256" key="1">
    <source>
        <dbReference type="SAM" id="MobiDB-lite"/>
    </source>
</evidence>
<dbReference type="AlphaFoldDB" id="A0A8H6RV54"/>
<reference evidence="2" key="1">
    <citation type="submission" date="2020-04" db="EMBL/GenBank/DDBJ databases">
        <title>Draft genome resource of the tomato pathogen Pseudocercospora fuligena.</title>
        <authorList>
            <person name="Zaccaron A."/>
        </authorList>
    </citation>
    <scope>NUCLEOTIDE SEQUENCE</scope>
    <source>
        <strain evidence="2">PF001</strain>
    </source>
</reference>
<name>A0A8H6RV54_9PEZI</name>
<gene>
    <name evidence="2" type="ORF">HII31_01292</name>
</gene>
<comment type="caution">
    <text evidence="2">The sequence shown here is derived from an EMBL/GenBank/DDBJ whole genome shotgun (WGS) entry which is preliminary data.</text>
</comment>
<feature type="region of interest" description="Disordered" evidence="1">
    <location>
        <begin position="310"/>
        <end position="334"/>
    </location>
</feature>
<dbReference type="Proteomes" id="UP000660729">
    <property type="component" value="Unassembled WGS sequence"/>
</dbReference>
<feature type="region of interest" description="Disordered" evidence="1">
    <location>
        <begin position="245"/>
        <end position="269"/>
    </location>
</feature>
<dbReference type="OrthoDB" id="3650442at2759"/>